<evidence type="ECO:0000313" key="5">
    <source>
        <dbReference type="Proteomes" id="UP000277928"/>
    </source>
</evidence>
<protein>
    <submittedName>
        <fullName evidence="4">Uncharacterized protein</fullName>
    </submittedName>
</protein>
<dbReference type="InterPro" id="IPR042532">
    <property type="entry name" value="EXOC3/Sec6_C"/>
</dbReference>
<proteinExistence type="inferred from homology"/>
<dbReference type="GO" id="GO:0000149">
    <property type="term" value="F:SNARE binding"/>
    <property type="evidence" value="ECO:0007669"/>
    <property type="project" value="TreeGrafter"/>
</dbReference>
<evidence type="ECO:0000256" key="1">
    <source>
        <dbReference type="ARBA" id="ARBA00009447"/>
    </source>
</evidence>
<organism evidence="4 5">
    <name type="scientific">Litomosoides sigmodontis</name>
    <name type="common">Filarial nematode worm</name>
    <dbReference type="NCBI Taxonomy" id="42156"/>
    <lineage>
        <taxon>Eukaryota</taxon>
        <taxon>Metazoa</taxon>
        <taxon>Ecdysozoa</taxon>
        <taxon>Nematoda</taxon>
        <taxon>Chromadorea</taxon>
        <taxon>Rhabditida</taxon>
        <taxon>Spirurina</taxon>
        <taxon>Spiruromorpha</taxon>
        <taxon>Filarioidea</taxon>
        <taxon>Onchocercidae</taxon>
        <taxon>Litomosoides</taxon>
    </lineage>
</organism>
<keyword evidence="5" id="KW-1185">Reference proteome</keyword>
<dbReference type="InterPro" id="IPR010326">
    <property type="entry name" value="EXOC3/Sec6"/>
</dbReference>
<dbReference type="EMBL" id="UYRX01001398">
    <property type="protein sequence ID" value="VDK89497.1"/>
    <property type="molecule type" value="Genomic_DNA"/>
</dbReference>
<dbReference type="PANTHER" id="PTHR21292">
    <property type="entry name" value="EXOCYST COMPLEX COMPONENT SEC6-RELATED"/>
    <property type="match status" value="1"/>
</dbReference>
<evidence type="ECO:0000256" key="3">
    <source>
        <dbReference type="ARBA" id="ARBA00022483"/>
    </source>
</evidence>
<dbReference type="Proteomes" id="UP000277928">
    <property type="component" value="Unassembled WGS sequence"/>
</dbReference>
<keyword evidence="3" id="KW-0268">Exocytosis</keyword>
<accession>A0A3P6TUI9</accession>
<dbReference type="AlphaFoldDB" id="A0A3P6TUI9"/>
<dbReference type="PANTHER" id="PTHR21292:SF1">
    <property type="entry name" value="EXOCYST COMPLEX COMPONENT 3"/>
    <property type="match status" value="1"/>
</dbReference>
<dbReference type="GO" id="GO:0000145">
    <property type="term" value="C:exocyst"/>
    <property type="evidence" value="ECO:0007669"/>
    <property type="project" value="InterPro"/>
</dbReference>
<dbReference type="GO" id="GO:0006887">
    <property type="term" value="P:exocytosis"/>
    <property type="evidence" value="ECO:0007669"/>
    <property type="project" value="UniProtKB-KW"/>
</dbReference>
<dbReference type="STRING" id="42156.A0A3P6TUI9"/>
<evidence type="ECO:0000313" key="4">
    <source>
        <dbReference type="EMBL" id="VDK89497.1"/>
    </source>
</evidence>
<evidence type="ECO:0000256" key="2">
    <source>
        <dbReference type="ARBA" id="ARBA00022448"/>
    </source>
</evidence>
<comment type="similarity">
    <text evidence="1">Belongs to the SEC6 family.</text>
</comment>
<sequence>MWLLRTIVKMKDSNIIGTICETIKDYENDYKHLRRAVHIEILQCIEFKTVAEYLNAVVSRKLTCTEYWKRCAIAECLQNDVEALNSTFNPLFAQLNYVNKGENLRNILHSIAEFITLRDKGMLLLEIASLLRKYPEMTQEFLFSLTDIRDDVTSSESRALTDDCMKIIGNKESDPVMKRLFQMAKGERKTTQVIKDVVPRIRRRVKVSIANQ</sequence>
<dbReference type="OrthoDB" id="10047020at2759"/>
<dbReference type="GO" id="GO:0051601">
    <property type="term" value="P:exocyst localization"/>
    <property type="evidence" value="ECO:0007669"/>
    <property type="project" value="TreeGrafter"/>
</dbReference>
<reference evidence="4 5" key="1">
    <citation type="submission" date="2018-08" db="EMBL/GenBank/DDBJ databases">
        <authorList>
            <person name="Laetsch R D."/>
            <person name="Stevens L."/>
            <person name="Kumar S."/>
            <person name="Blaxter L. M."/>
        </authorList>
    </citation>
    <scope>NUCLEOTIDE SEQUENCE [LARGE SCALE GENOMIC DNA]</scope>
</reference>
<dbReference type="Pfam" id="PF06046">
    <property type="entry name" value="Sec6"/>
    <property type="match status" value="1"/>
</dbReference>
<keyword evidence="2" id="KW-0813">Transport</keyword>
<dbReference type="Gene3D" id="1.10.357.70">
    <property type="entry name" value="Exocyst complex component Sec6, C-terminal domain"/>
    <property type="match status" value="1"/>
</dbReference>
<name>A0A3P6TUI9_LITSI</name>
<gene>
    <name evidence="4" type="ORF">NLS_LOCUS9160</name>
</gene>